<keyword evidence="4" id="KW-0973">c-di-GMP</keyword>
<dbReference type="Gene3D" id="3.20.20.450">
    <property type="entry name" value="EAL domain"/>
    <property type="match status" value="1"/>
</dbReference>
<evidence type="ECO:0000313" key="13">
    <source>
        <dbReference type="Proteomes" id="UP000177515"/>
    </source>
</evidence>
<keyword evidence="6" id="KW-0378">Hydrolase</keyword>
<dbReference type="PANTHER" id="PTHR33121:SF79">
    <property type="entry name" value="CYCLIC DI-GMP PHOSPHODIESTERASE PDED-RELATED"/>
    <property type="match status" value="1"/>
</dbReference>
<evidence type="ECO:0000256" key="8">
    <source>
        <dbReference type="ARBA" id="ARBA00023136"/>
    </source>
</evidence>
<organism evidence="12 13">
    <name type="scientific">Cupriavidus malaysiensis</name>
    <dbReference type="NCBI Taxonomy" id="367825"/>
    <lineage>
        <taxon>Bacteria</taxon>
        <taxon>Pseudomonadati</taxon>
        <taxon>Pseudomonadota</taxon>
        <taxon>Betaproteobacteria</taxon>
        <taxon>Burkholderiales</taxon>
        <taxon>Burkholderiaceae</taxon>
        <taxon>Cupriavidus</taxon>
    </lineage>
</organism>
<comment type="subcellular location">
    <subcellularLocation>
        <location evidence="1">Cell membrane</location>
        <topology evidence="1">Multi-pass membrane protein</topology>
    </subcellularLocation>
</comment>
<gene>
    <name evidence="12" type="ORF">BKK80_25285</name>
</gene>
<dbReference type="Pfam" id="PF00563">
    <property type="entry name" value="EAL"/>
    <property type="match status" value="1"/>
</dbReference>
<keyword evidence="3" id="KW-1003">Cell membrane</keyword>
<dbReference type="PANTHER" id="PTHR33121">
    <property type="entry name" value="CYCLIC DI-GMP PHOSPHODIESTERASE PDEF"/>
    <property type="match status" value="1"/>
</dbReference>
<dbReference type="InterPro" id="IPR024744">
    <property type="entry name" value="CSS-motif_dom"/>
</dbReference>
<dbReference type="InterPro" id="IPR050706">
    <property type="entry name" value="Cyclic-di-GMP_PDE-like"/>
</dbReference>
<evidence type="ECO:0000259" key="11">
    <source>
        <dbReference type="PROSITE" id="PS50883"/>
    </source>
</evidence>
<dbReference type="SUPFAM" id="SSF141868">
    <property type="entry name" value="EAL domain-like"/>
    <property type="match status" value="1"/>
</dbReference>
<feature type="transmembrane region" description="Helical" evidence="10">
    <location>
        <begin position="236"/>
        <end position="254"/>
    </location>
</feature>
<dbReference type="InterPro" id="IPR035919">
    <property type="entry name" value="EAL_sf"/>
</dbReference>
<dbReference type="InterPro" id="IPR001633">
    <property type="entry name" value="EAL_dom"/>
</dbReference>
<evidence type="ECO:0000313" key="12">
    <source>
        <dbReference type="EMBL" id="AOZ09143.1"/>
    </source>
</evidence>
<evidence type="ECO:0000256" key="4">
    <source>
        <dbReference type="ARBA" id="ARBA00022636"/>
    </source>
</evidence>
<evidence type="ECO:0000256" key="2">
    <source>
        <dbReference type="ARBA" id="ARBA00012282"/>
    </source>
</evidence>
<protein>
    <recommendedName>
        <fullName evidence="2">cyclic-guanylate-specific phosphodiesterase</fullName>
        <ecNumber evidence="2">3.1.4.52</ecNumber>
    </recommendedName>
</protein>
<name>A0ABM6FBM7_9BURK</name>
<dbReference type="PROSITE" id="PS50883">
    <property type="entry name" value="EAL"/>
    <property type="match status" value="1"/>
</dbReference>
<dbReference type="Proteomes" id="UP000177515">
    <property type="component" value="Chromosome 2"/>
</dbReference>
<keyword evidence="7 10" id="KW-1133">Transmembrane helix</keyword>
<evidence type="ECO:0000256" key="3">
    <source>
        <dbReference type="ARBA" id="ARBA00022475"/>
    </source>
</evidence>
<keyword evidence="8 10" id="KW-0472">Membrane</keyword>
<sequence>MLLHALLVLLAALLPVAIALLLIRAEADQLAHESSDEAAQVVIRQADAILAQAMAVSDHLLPLAGRPCAETAPRLRETSGLLPHLHAVLIAPAHPYYCSGQGAMPRAPLDALLHDALPAESDGHALLVVQDSPIVPGQPALLVVRSQADGRRVLVALDGRYLLNFLGAAAPAERYRLAVTARGHDGALRRGTGGAEAAGTRGRLAYVATIDSQRFPYAVQVGVRASLLAERSARLLHSYAPVIVLCSLGLGLLMRRVLKRQLSMAAEIRRGIARGEFHVQYQPVVALDSGRCVGVEALMRWNRAGMSAVRPDIFFSVAETNHLAVPLTRHLFELVARDLHGRWLPLDFHVGVNITSEHLESPEILDDVARLSQALALQAPRLTLEVTERQVLPGTPAVLEHMRRLRAAGVRLAIDDFGTGHSALAYLERFPVDYLKIDRLFVSAIGTGAVNAPVLDLIIALAARLGVALVAEGIEDASQAAYLRAEGVGFGQGFLFAPPMPADALVAWLESQAAASGGAAPPGHATGPAVVPPLA</sequence>
<dbReference type="SMART" id="SM00052">
    <property type="entry name" value="EAL"/>
    <property type="match status" value="1"/>
</dbReference>
<evidence type="ECO:0000256" key="10">
    <source>
        <dbReference type="SAM" id="Phobius"/>
    </source>
</evidence>
<evidence type="ECO:0000256" key="7">
    <source>
        <dbReference type="ARBA" id="ARBA00022989"/>
    </source>
</evidence>
<dbReference type="CDD" id="cd01948">
    <property type="entry name" value="EAL"/>
    <property type="match status" value="1"/>
</dbReference>
<evidence type="ECO:0000256" key="6">
    <source>
        <dbReference type="ARBA" id="ARBA00022801"/>
    </source>
</evidence>
<evidence type="ECO:0000256" key="5">
    <source>
        <dbReference type="ARBA" id="ARBA00022692"/>
    </source>
</evidence>
<dbReference type="Pfam" id="PF12792">
    <property type="entry name" value="CSS-motif"/>
    <property type="match status" value="1"/>
</dbReference>
<keyword evidence="13" id="KW-1185">Reference proteome</keyword>
<evidence type="ECO:0000256" key="1">
    <source>
        <dbReference type="ARBA" id="ARBA00004651"/>
    </source>
</evidence>
<dbReference type="EMBL" id="CP017755">
    <property type="protein sequence ID" value="AOZ09143.1"/>
    <property type="molecule type" value="Genomic_DNA"/>
</dbReference>
<dbReference type="EC" id="3.1.4.52" evidence="2"/>
<feature type="domain" description="EAL" evidence="11">
    <location>
        <begin position="261"/>
        <end position="513"/>
    </location>
</feature>
<evidence type="ECO:0000256" key="9">
    <source>
        <dbReference type="ARBA" id="ARBA00034290"/>
    </source>
</evidence>
<keyword evidence="5 10" id="KW-0812">Transmembrane</keyword>
<reference evidence="12 13" key="1">
    <citation type="submission" date="2016-10" db="EMBL/GenBank/DDBJ databases">
        <title>Complete genome sequences of three Cupriavidus strains isolated from various Malaysian environments.</title>
        <authorList>
            <person name="Abdullah A.A.-A."/>
            <person name="Shafie N.A.H."/>
            <person name="Lau N.S."/>
        </authorList>
    </citation>
    <scope>NUCLEOTIDE SEQUENCE [LARGE SCALE GENOMIC DNA]</scope>
    <source>
        <strain evidence="12 13">USMAA1020</strain>
    </source>
</reference>
<accession>A0ABM6FBM7</accession>
<proteinExistence type="predicted"/>
<comment type="catalytic activity">
    <reaction evidence="9">
        <text>3',3'-c-di-GMP + H2O = 5'-phosphoguanylyl(3'-&gt;5')guanosine + H(+)</text>
        <dbReference type="Rhea" id="RHEA:24902"/>
        <dbReference type="ChEBI" id="CHEBI:15377"/>
        <dbReference type="ChEBI" id="CHEBI:15378"/>
        <dbReference type="ChEBI" id="CHEBI:58754"/>
        <dbReference type="ChEBI" id="CHEBI:58805"/>
        <dbReference type="EC" id="3.1.4.52"/>
    </reaction>
</comment>